<evidence type="ECO:0000313" key="3">
    <source>
        <dbReference type="Proteomes" id="UP001604277"/>
    </source>
</evidence>
<sequence>MDDESDSTGINSLETIDELDEMPTFHADPIHLDNTLISSNLSTSTSTSQSAHPTYPAPSIPPTPVNSPANPEEYKKDVAAVSSSQDNQVDFELFIVNKLNHGG</sequence>
<name>A0ABD1WIU2_9LAMI</name>
<feature type="region of interest" description="Disordered" evidence="1">
    <location>
        <begin position="40"/>
        <end position="74"/>
    </location>
</feature>
<keyword evidence="3" id="KW-1185">Reference proteome</keyword>
<evidence type="ECO:0000256" key="1">
    <source>
        <dbReference type="SAM" id="MobiDB-lite"/>
    </source>
</evidence>
<dbReference type="Proteomes" id="UP001604277">
    <property type="component" value="Unassembled WGS sequence"/>
</dbReference>
<evidence type="ECO:0000313" key="2">
    <source>
        <dbReference type="EMBL" id="KAL2549594.1"/>
    </source>
</evidence>
<reference evidence="3" key="1">
    <citation type="submission" date="2024-07" db="EMBL/GenBank/DDBJ databases">
        <title>Two chromosome-level genome assemblies of Korean endemic species Abeliophyllum distichum and Forsythia ovata (Oleaceae).</title>
        <authorList>
            <person name="Jang H."/>
        </authorList>
    </citation>
    <scope>NUCLEOTIDE SEQUENCE [LARGE SCALE GENOMIC DNA]</scope>
</reference>
<accession>A0ABD1WIU2</accession>
<organism evidence="2 3">
    <name type="scientific">Forsythia ovata</name>
    <dbReference type="NCBI Taxonomy" id="205694"/>
    <lineage>
        <taxon>Eukaryota</taxon>
        <taxon>Viridiplantae</taxon>
        <taxon>Streptophyta</taxon>
        <taxon>Embryophyta</taxon>
        <taxon>Tracheophyta</taxon>
        <taxon>Spermatophyta</taxon>
        <taxon>Magnoliopsida</taxon>
        <taxon>eudicotyledons</taxon>
        <taxon>Gunneridae</taxon>
        <taxon>Pentapetalae</taxon>
        <taxon>asterids</taxon>
        <taxon>lamiids</taxon>
        <taxon>Lamiales</taxon>
        <taxon>Oleaceae</taxon>
        <taxon>Forsythieae</taxon>
        <taxon>Forsythia</taxon>
    </lineage>
</organism>
<dbReference type="EMBL" id="JBFOLJ010000003">
    <property type="protein sequence ID" value="KAL2549594.1"/>
    <property type="molecule type" value="Genomic_DNA"/>
</dbReference>
<gene>
    <name evidence="2" type="ORF">Fot_11124</name>
</gene>
<feature type="compositionally biased region" description="Low complexity" evidence="1">
    <location>
        <begin position="40"/>
        <end position="54"/>
    </location>
</feature>
<feature type="compositionally biased region" description="Pro residues" evidence="1">
    <location>
        <begin position="55"/>
        <end position="65"/>
    </location>
</feature>
<dbReference type="AlphaFoldDB" id="A0ABD1WIU2"/>
<comment type="caution">
    <text evidence="2">The sequence shown here is derived from an EMBL/GenBank/DDBJ whole genome shotgun (WGS) entry which is preliminary data.</text>
</comment>
<protein>
    <submittedName>
        <fullName evidence="2">Uncharacterized protein</fullName>
    </submittedName>
</protein>
<feature type="region of interest" description="Disordered" evidence="1">
    <location>
        <begin position="1"/>
        <end position="24"/>
    </location>
</feature>
<proteinExistence type="predicted"/>